<evidence type="ECO:0000313" key="4">
    <source>
        <dbReference type="Proteomes" id="UP001497512"/>
    </source>
</evidence>
<feature type="domain" description="Methyltransferase FkbM" evidence="2">
    <location>
        <begin position="167"/>
        <end position="328"/>
    </location>
</feature>
<accession>A0ABP0T8W5</accession>
<keyword evidence="4" id="KW-1185">Reference proteome</keyword>
<proteinExistence type="predicted"/>
<dbReference type="NCBIfam" id="TIGR01444">
    <property type="entry name" value="fkbM_fam"/>
    <property type="match status" value="1"/>
</dbReference>
<dbReference type="InterPro" id="IPR052514">
    <property type="entry name" value="SAM-dependent_MTase"/>
</dbReference>
<dbReference type="InterPro" id="IPR006342">
    <property type="entry name" value="FkbM_mtfrase"/>
</dbReference>
<evidence type="ECO:0000313" key="3">
    <source>
        <dbReference type="EMBL" id="CAK9190007.1"/>
    </source>
</evidence>
<evidence type="ECO:0000259" key="2">
    <source>
        <dbReference type="Pfam" id="PF05050"/>
    </source>
</evidence>
<keyword evidence="1" id="KW-0472">Membrane</keyword>
<dbReference type="Gene3D" id="3.40.50.150">
    <property type="entry name" value="Vaccinia Virus protein VP39"/>
    <property type="match status" value="1"/>
</dbReference>
<dbReference type="SUPFAM" id="SSF53335">
    <property type="entry name" value="S-adenosyl-L-methionine-dependent methyltransferases"/>
    <property type="match status" value="1"/>
</dbReference>
<protein>
    <recommendedName>
        <fullName evidence="2">Methyltransferase FkbM domain-containing protein</fullName>
    </recommendedName>
</protein>
<keyword evidence="1" id="KW-0812">Transmembrane</keyword>
<dbReference type="PANTHER" id="PTHR34203">
    <property type="entry name" value="METHYLTRANSFERASE, FKBM FAMILY PROTEIN"/>
    <property type="match status" value="1"/>
</dbReference>
<gene>
    <name evidence="3" type="ORF">CSSPTR1EN2_LOCUS611</name>
</gene>
<dbReference type="PANTHER" id="PTHR34203:SF15">
    <property type="entry name" value="SLL1173 PROTEIN"/>
    <property type="match status" value="1"/>
</dbReference>
<dbReference type="EMBL" id="OZ019893">
    <property type="protein sequence ID" value="CAK9190007.1"/>
    <property type="molecule type" value="Genomic_DNA"/>
</dbReference>
<dbReference type="Pfam" id="PF05050">
    <property type="entry name" value="Methyltransf_21"/>
    <property type="match status" value="1"/>
</dbReference>
<feature type="transmembrane region" description="Helical" evidence="1">
    <location>
        <begin position="20"/>
        <end position="43"/>
    </location>
</feature>
<name>A0ABP0T8W5_9BRYO</name>
<dbReference type="InterPro" id="IPR029063">
    <property type="entry name" value="SAM-dependent_MTases_sf"/>
</dbReference>
<reference evidence="3 4" key="1">
    <citation type="submission" date="2024-02" db="EMBL/GenBank/DDBJ databases">
        <authorList>
            <consortium name="ELIXIR-Norway"/>
            <consortium name="Elixir Norway"/>
        </authorList>
    </citation>
    <scope>NUCLEOTIDE SEQUENCE [LARGE SCALE GENOMIC DNA]</scope>
</reference>
<keyword evidence="1" id="KW-1133">Transmembrane helix</keyword>
<dbReference type="Proteomes" id="UP001497512">
    <property type="component" value="Chromosome 1"/>
</dbReference>
<sequence>MTSSSNTGIRDLKLSSCSLFFHWALANKLVLVLTLIFSLLLLLHFRPGFRPEEFNAPATGFLTLCRNNNNKSTTNEEKNALMSGDKHGGMVDALVSALETDDKPTIRFYKTATFPPFPIFVCENCKCDICSHTLSHGYFAPIETTIFRHILGNGVCGRAAPNNLLVDVGANVGYFSAYAASLGCRVASFEPNEHPRRYLEASAALYDPHHLSWKVYPVAIGKEEKKAHFTEEGSWGVSHITKRKLMQVRDLEVQVVPLDSIVTEDVLLLKIDTEGYEASVIAGSHNVLKNYDVQNVVVEVKNFNEHVVRDFLFDLKQDGRFTHVYNYFEEYQKPGMDLSTFDLHEATMYDVTDVVMNKRYEQELKSEDFWFCKKPFLNT</sequence>
<organism evidence="3 4">
    <name type="scientific">Sphagnum troendelagicum</name>
    <dbReference type="NCBI Taxonomy" id="128251"/>
    <lineage>
        <taxon>Eukaryota</taxon>
        <taxon>Viridiplantae</taxon>
        <taxon>Streptophyta</taxon>
        <taxon>Embryophyta</taxon>
        <taxon>Bryophyta</taxon>
        <taxon>Sphagnophytina</taxon>
        <taxon>Sphagnopsida</taxon>
        <taxon>Sphagnales</taxon>
        <taxon>Sphagnaceae</taxon>
        <taxon>Sphagnum</taxon>
    </lineage>
</organism>
<evidence type="ECO:0000256" key="1">
    <source>
        <dbReference type="SAM" id="Phobius"/>
    </source>
</evidence>